<comment type="caution">
    <text evidence="10">The sequence shown here is derived from an EMBL/GenBank/DDBJ whole genome shotgun (WGS) entry which is preliminary data.</text>
</comment>
<dbReference type="GO" id="GO:0005634">
    <property type="term" value="C:nucleus"/>
    <property type="evidence" value="ECO:0007669"/>
    <property type="project" value="TreeGrafter"/>
</dbReference>
<feature type="compositionally biased region" description="Basic and acidic residues" evidence="8">
    <location>
        <begin position="683"/>
        <end position="692"/>
    </location>
</feature>
<protein>
    <recommendedName>
        <fullName evidence="3">ubiquitinyl hydrolase 1</fullName>
        <ecNumber evidence="3">3.4.19.12</ecNumber>
    </recommendedName>
</protein>
<evidence type="ECO:0000259" key="9">
    <source>
        <dbReference type="PROSITE" id="PS50235"/>
    </source>
</evidence>
<dbReference type="CDD" id="cd02662">
    <property type="entry name" value="Peptidase_C19F"/>
    <property type="match status" value="1"/>
</dbReference>
<dbReference type="OrthoDB" id="2020758at2759"/>
<evidence type="ECO:0000256" key="2">
    <source>
        <dbReference type="ARBA" id="ARBA00009085"/>
    </source>
</evidence>
<feature type="region of interest" description="Disordered" evidence="8">
    <location>
        <begin position="429"/>
        <end position="462"/>
    </location>
</feature>
<feature type="compositionally biased region" description="Acidic residues" evidence="8">
    <location>
        <begin position="234"/>
        <end position="243"/>
    </location>
</feature>
<dbReference type="GO" id="GO:0006508">
    <property type="term" value="P:proteolysis"/>
    <property type="evidence" value="ECO:0007669"/>
    <property type="project" value="UniProtKB-KW"/>
</dbReference>
<dbReference type="InterPro" id="IPR038765">
    <property type="entry name" value="Papain-like_cys_pep_sf"/>
</dbReference>
<feature type="region of interest" description="Disordered" evidence="8">
    <location>
        <begin position="608"/>
        <end position="700"/>
    </location>
</feature>
<evidence type="ECO:0000256" key="4">
    <source>
        <dbReference type="ARBA" id="ARBA00022670"/>
    </source>
</evidence>
<feature type="compositionally biased region" description="Low complexity" evidence="8">
    <location>
        <begin position="583"/>
        <end position="596"/>
    </location>
</feature>
<dbReference type="InterPro" id="IPR018200">
    <property type="entry name" value="USP_CS"/>
</dbReference>
<dbReference type="Proteomes" id="UP000799536">
    <property type="component" value="Unassembled WGS sequence"/>
</dbReference>
<dbReference type="Pfam" id="PF00443">
    <property type="entry name" value="UCH"/>
    <property type="match status" value="1"/>
</dbReference>
<feature type="domain" description="USP" evidence="9">
    <location>
        <begin position="114"/>
        <end position="561"/>
    </location>
</feature>
<keyword evidence="11" id="KW-1185">Reference proteome</keyword>
<feature type="region of interest" description="Disordered" evidence="8">
    <location>
        <begin position="564"/>
        <end position="596"/>
    </location>
</feature>
<feature type="region of interest" description="Disordered" evidence="8">
    <location>
        <begin position="233"/>
        <end position="257"/>
    </location>
</feature>
<dbReference type="EMBL" id="ML994108">
    <property type="protein sequence ID" value="KAF2198928.1"/>
    <property type="molecule type" value="Genomic_DNA"/>
</dbReference>
<evidence type="ECO:0000256" key="6">
    <source>
        <dbReference type="ARBA" id="ARBA00022801"/>
    </source>
</evidence>
<gene>
    <name evidence="10" type="ORF">GQ43DRAFT_442929</name>
</gene>
<evidence type="ECO:0000313" key="11">
    <source>
        <dbReference type="Proteomes" id="UP000799536"/>
    </source>
</evidence>
<comment type="similarity">
    <text evidence="2">Belongs to the peptidase C19 family.</text>
</comment>
<evidence type="ECO:0000313" key="10">
    <source>
        <dbReference type="EMBL" id="KAF2198928.1"/>
    </source>
</evidence>
<name>A0A9P4JM07_9PLEO</name>
<dbReference type="SUPFAM" id="SSF54001">
    <property type="entry name" value="Cysteine proteinases"/>
    <property type="match status" value="1"/>
</dbReference>
<dbReference type="EC" id="3.4.19.12" evidence="3"/>
<proteinExistence type="inferred from homology"/>
<keyword evidence="6" id="KW-0378">Hydrolase</keyword>
<keyword evidence="7" id="KW-0788">Thiol protease</keyword>
<accession>A0A9P4JM07</accession>
<evidence type="ECO:0000256" key="8">
    <source>
        <dbReference type="SAM" id="MobiDB-lite"/>
    </source>
</evidence>
<keyword evidence="4" id="KW-0645">Protease</keyword>
<keyword evidence="5" id="KW-0833">Ubl conjugation pathway</keyword>
<organism evidence="10 11">
    <name type="scientific">Delitschia confertaspora ATCC 74209</name>
    <dbReference type="NCBI Taxonomy" id="1513339"/>
    <lineage>
        <taxon>Eukaryota</taxon>
        <taxon>Fungi</taxon>
        <taxon>Dikarya</taxon>
        <taxon>Ascomycota</taxon>
        <taxon>Pezizomycotina</taxon>
        <taxon>Dothideomycetes</taxon>
        <taxon>Pleosporomycetidae</taxon>
        <taxon>Pleosporales</taxon>
        <taxon>Delitschiaceae</taxon>
        <taxon>Delitschia</taxon>
    </lineage>
</organism>
<dbReference type="InterPro" id="IPR028889">
    <property type="entry name" value="USP"/>
</dbReference>
<dbReference type="InterPro" id="IPR001394">
    <property type="entry name" value="Peptidase_C19_UCH"/>
</dbReference>
<evidence type="ECO:0000256" key="5">
    <source>
        <dbReference type="ARBA" id="ARBA00022786"/>
    </source>
</evidence>
<comment type="catalytic activity">
    <reaction evidence="1">
        <text>Thiol-dependent hydrolysis of ester, thioester, amide, peptide and isopeptide bonds formed by the C-terminal Gly of ubiquitin (a 76-residue protein attached to proteins as an intracellular targeting signal).</text>
        <dbReference type="EC" id="3.4.19.12"/>
    </reaction>
</comment>
<evidence type="ECO:0000256" key="1">
    <source>
        <dbReference type="ARBA" id="ARBA00000707"/>
    </source>
</evidence>
<evidence type="ECO:0000256" key="3">
    <source>
        <dbReference type="ARBA" id="ARBA00012759"/>
    </source>
</evidence>
<dbReference type="GO" id="GO:0004843">
    <property type="term" value="F:cysteine-type deubiquitinase activity"/>
    <property type="evidence" value="ECO:0007669"/>
    <property type="project" value="UniProtKB-EC"/>
</dbReference>
<dbReference type="AlphaFoldDB" id="A0A9P4JM07"/>
<dbReference type="Gene3D" id="3.90.70.10">
    <property type="entry name" value="Cysteine proteinases"/>
    <property type="match status" value="1"/>
</dbReference>
<dbReference type="InterPro" id="IPR050164">
    <property type="entry name" value="Peptidase_C19"/>
</dbReference>
<evidence type="ECO:0000256" key="7">
    <source>
        <dbReference type="ARBA" id="ARBA00022807"/>
    </source>
</evidence>
<dbReference type="PROSITE" id="PS50235">
    <property type="entry name" value="USP_3"/>
    <property type="match status" value="1"/>
</dbReference>
<dbReference type="GO" id="GO:0016579">
    <property type="term" value="P:protein deubiquitination"/>
    <property type="evidence" value="ECO:0007669"/>
    <property type="project" value="InterPro"/>
</dbReference>
<reference evidence="10" key="1">
    <citation type="journal article" date="2020" name="Stud. Mycol.">
        <title>101 Dothideomycetes genomes: a test case for predicting lifestyles and emergence of pathogens.</title>
        <authorList>
            <person name="Haridas S."/>
            <person name="Albert R."/>
            <person name="Binder M."/>
            <person name="Bloem J."/>
            <person name="Labutti K."/>
            <person name="Salamov A."/>
            <person name="Andreopoulos B."/>
            <person name="Baker S."/>
            <person name="Barry K."/>
            <person name="Bills G."/>
            <person name="Bluhm B."/>
            <person name="Cannon C."/>
            <person name="Castanera R."/>
            <person name="Culley D."/>
            <person name="Daum C."/>
            <person name="Ezra D."/>
            <person name="Gonzalez J."/>
            <person name="Henrissat B."/>
            <person name="Kuo A."/>
            <person name="Liang C."/>
            <person name="Lipzen A."/>
            <person name="Lutzoni F."/>
            <person name="Magnuson J."/>
            <person name="Mondo S."/>
            <person name="Nolan M."/>
            <person name="Ohm R."/>
            <person name="Pangilinan J."/>
            <person name="Park H.-J."/>
            <person name="Ramirez L."/>
            <person name="Alfaro M."/>
            <person name="Sun H."/>
            <person name="Tritt A."/>
            <person name="Yoshinaga Y."/>
            <person name="Zwiers L.-H."/>
            <person name="Turgeon B."/>
            <person name="Goodwin S."/>
            <person name="Spatafora J."/>
            <person name="Crous P."/>
            <person name="Grigoriev I."/>
        </authorList>
    </citation>
    <scope>NUCLEOTIDE SEQUENCE</scope>
    <source>
        <strain evidence="10">ATCC 74209</strain>
    </source>
</reference>
<dbReference type="PANTHER" id="PTHR24006">
    <property type="entry name" value="UBIQUITIN CARBOXYL-TERMINAL HYDROLASE"/>
    <property type="match status" value="1"/>
</dbReference>
<dbReference type="GO" id="GO:0005829">
    <property type="term" value="C:cytosol"/>
    <property type="evidence" value="ECO:0007669"/>
    <property type="project" value="TreeGrafter"/>
</dbReference>
<dbReference type="PROSITE" id="PS00973">
    <property type="entry name" value="USP_2"/>
    <property type="match status" value="1"/>
</dbReference>
<dbReference type="PANTHER" id="PTHR24006:SF888">
    <property type="entry name" value="UBIQUITIN CARBOXYL-TERMINAL HYDROLASE 30"/>
    <property type="match status" value="1"/>
</dbReference>
<feature type="region of interest" description="Disordered" evidence="8">
    <location>
        <begin position="499"/>
        <end position="529"/>
    </location>
</feature>
<sequence length="700" mass="77232">MSAPYFTDRNNYAQYNSTYDKLTSPGTIVITVLVGLYSIFKILELSGYPVWLWLHRLLAMSFEDLPALFGGSEYPDPGDEGQQSESKHSSMLPSYFGFGGLKAALSRAPKAVPAGLGNWNNSCYQNSVVQGLASLPSLREYLSSATSEYTTLDKNTMNGALFQIIDTLNHPTNYGQKFWIPNKLKAMSTFQQQDVQEYYSKILDGLDKEVSKASSNKKRSSIDLSSTAKLLIDDTTDSSEDTESSEKSSSEAQSKVPANPLDGLIAQRVGCIKCGYSEGLSMIPFNCLTVPLGTQQPFYDVRDCLDQYTSLERIEGVECPKCTLIHAREKLTPLVEKNPDSAFKARLDVVQQALDEDNFKDDTLIKDCKILKKNWSQTIKTRQEVIARAPKSLVIHINRSIFDERTGDQWKNSRNVEFPKDFDLGAWCLGSRPSESQKPDESVEEWSQNPEESMLKSMGVDESSPSPFQYTLRAVVTHWGQHDSGHYICYRRLPTLSTGALSKEEPNEEEQETKDKSGEDQAAEGQTTKKWWLLSDDDVSAVSEEEVLRQGNVVMLFYERDDSTPVSLPVPTASPVQPVTDTVSESSPLPPVESGSLEPIILDDAAVNVPLPADNEEDLASVSHPAPAVGNPSTSEADSTDRDSEDAPSTQGTSEDEAEVAPRSGYEHKGDSTPVAMRTALDAPDRTGEERSTLPMITAL</sequence>